<comment type="similarity">
    <text evidence="2">Belongs to the nitroreductase family.</text>
</comment>
<keyword evidence="7" id="KW-0520">NAD</keyword>
<dbReference type="Proteomes" id="UP001139534">
    <property type="component" value="Unassembled WGS sequence"/>
</dbReference>
<evidence type="ECO:0000256" key="5">
    <source>
        <dbReference type="ARBA" id="ARBA00022857"/>
    </source>
</evidence>
<keyword evidence="4" id="KW-0288">FMN</keyword>
<dbReference type="PANTHER" id="PTHR43821">
    <property type="entry name" value="NAD(P)H NITROREDUCTASE YDJA-RELATED"/>
    <property type="match status" value="1"/>
</dbReference>
<keyword evidence="3" id="KW-0285">Flavoprotein</keyword>
<protein>
    <submittedName>
        <fullName evidence="9">Nitroreductase</fullName>
    </submittedName>
</protein>
<evidence type="ECO:0000256" key="3">
    <source>
        <dbReference type="ARBA" id="ARBA00022630"/>
    </source>
</evidence>
<dbReference type="Gene3D" id="3.40.109.10">
    <property type="entry name" value="NADH Oxidase"/>
    <property type="match status" value="1"/>
</dbReference>
<sequence>MSISTIDLIKSRRNIKAFKSDPVEEEALISWLEAASFAPNHRCNEPWELLRIGPETRAKLKHKSDFWGAPVVIALLSKPGATGLERDENVMAAACFAQNFLLAAHEAGVGTFWSSIGGLPHNRELLGVEEGYEVIGVFGIGYPIEVPAAKPRTPIKEKIKTLP</sequence>
<evidence type="ECO:0000313" key="10">
    <source>
        <dbReference type="Proteomes" id="UP001139534"/>
    </source>
</evidence>
<keyword evidence="5" id="KW-0521">NADP</keyword>
<dbReference type="InterPro" id="IPR026021">
    <property type="entry name" value="YdjA-like"/>
</dbReference>
<dbReference type="CDD" id="cd02135">
    <property type="entry name" value="YdjA-like"/>
    <property type="match status" value="1"/>
</dbReference>
<name>A0A9X2BTC1_9BACL</name>
<keyword evidence="10" id="KW-1185">Reference proteome</keyword>
<dbReference type="SUPFAM" id="SSF55469">
    <property type="entry name" value="FMN-dependent nitroreductase-like"/>
    <property type="match status" value="1"/>
</dbReference>
<evidence type="ECO:0000256" key="6">
    <source>
        <dbReference type="ARBA" id="ARBA00023002"/>
    </source>
</evidence>
<dbReference type="EMBL" id="JALPRK010000008">
    <property type="protein sequence ID" value="MCK8487761.1"/>
    <property type="molecule type" value="Genomic_DNA"/>
</dbReference>
<reference evidence="9" key="1">
    <citation type="submission" date="2022-04" db="EMBL/GenBank/DDBJ databases">
        <authorList>
            <person name="Seo M.-J."/>
        </authorList>
    </citation>
    <scope>NUCLEOTIDE SEQUENCE</scope>
    <source>
        <strain evidence="9">MBLB2552</strain>
    </source>
</reference>
<dbReference type="GO" id="GO:0016491">
    <property type="term" value="F:oxidoreductase activity"/>
    <property type="evidence" value="ECO:0007669"/>
    <property type="project" value="UniProtKB-KW"/>
</dbReference>
<keyword evidence="6" id="KW-0560">Oxidoreductase</keyword>
<proteinExistence type="inferred from homology"/>
<evidence type="ECO:0000259" key="8">
    <source>
        <dbReference type="Pfam" id="PF00881"/>
    </source>
</evidence>
<feature type="domain" description="Nitroreductase" evidence="8">
    <location>
        <begin position="58"/>
        <end position="142"/>
    </location>
</feature>
<dbReference type="InterPro" id="IPR029479">
    <property type="entry name" value="Nitroreductase"/>
</dbReference>
<dbReference type="InterPro" id="IPR052530">
    <property type="entry name" value="NAD(P)H_nitroreductase"/>
</dbReference>
<dbReference type="AlphaFoldDB" id="A0A9X2BTC1"/>
<evidence type="ECO:0000256" key="1">
    <source>
        <dbReference type="ARBA" id="ARBA00001917"/>
    </source>
</evidence>
<dbReference type="RefSeq" id="WP_248551851.1">
    <property type="nucleotide sequence ID" value="NZ_JALPRK010000008.1"/>
</dbReference>
<evidence type="ECO:0000256" key="7">
    <source>
        <dbReference type="ARBA" id="ARBA00023027"/>
    </source>
</evidence>
<dbReference type="PANTHER" id="PTHR43821:SF1">
    <property type="entry name" value="NAD(P)H NITROREDUCTASE YDJA-RELATED"/>
    <property type="match status" value="1"/>
</dbReference>
<evidence type="ECO:0000256" key="4">
    <source>
        <dbReference type="ARBA" id="ARBA00022643"/>
    </source>
</evidence>
<accession>A0A9X2BTC1</accession>
<gene>
    <name evidence="9" type="ORF">M0651_11300</name>
</gene>
<dbReference type="Pfam" id="PF00881">
    <property type="entry name" value="Nitroreductase"/>
    <property type="match status" value="1"/>
</dbReference>
<comment type="caution">
    <text evidence="9">The sequence shown here is derived from an EMBL/GenBank/DDBJ whole genome shotgun (WGS) entry which is preliminary data.</text>
</comment>
<evidence type="ECO:0000313" key="9">
    <source>
        <dbReference type="EMBL" id="MCK8487761.1"/>
    </source>
</evidence>
<evidence type="ECO:0000256" key="2">
    <source>
        <dbReference type="ARBA" id="ARBA00007118"/>
    </source>
</evidence>
<organism evidence="9 10">
    <name type="scientific">Paenibacillus mellifer</name>
    <dbReference type="NCBI Taxonomy" id="2937794"/>
    <lineage>
        <taxon>Bacteria</taxon>
        <taxon>Bacillati</taxon>
        <taxon>Bacillota</taxon>
        <taxon>Bacilli</taxon>
        <taxon>Bacillales</taxon>
        <taxon>Paenibacillaceae</taxon>
        <taxon>Paenibacillus</taxon>
    </lineage>
</organism>
<comment type="cofactor">
    <cofactor evidence="1">
        <name>FMN</name>
        <dbReference type="ChEBI" id="CHEBI:58210"/>
    </cofactor>
</comment>
<dbReference type="InterPro" id="IPR000415">
    <property type="entry name" value="Nitroreductase-like"/>
</dbReference>